<dbReference type="GO" id="GO:0000155">
    <property type="term" value="F:phosphorelay sensor kinase activity"/>
    <property type="evidence" value="ECO:0007669"/>
    <property type="project" value="InterPro"/>
</dbReference>
<dbReference type="Gene3D" id="3.30.565.10">
    <property type="entry name" value="Histidine kinase-like ATPase, C-terminal domain"/>
    <property type="match status" value="1"/>
</dbReference>
<feature type="domain" description="PAS" evidence="9">
    <location>
        <begin position="814"/>
        <end position="883"/>
    </location>
</feature>
<dbReference type="Gene3D" id="1.10.287.130">
    <property type="match status" value="1"/>
</dbReference>
<dbReference type="CDD" id="cd00082">
    <property type="entry name" value="HisKA"/>
    <property type="match status" value="1"/>
</dbReference>
<dbReference type="InterPro" id="IPR029016">
    <property type="entry name" value="GAF-like_dom_sf"/>
</dbReference>
<dbReference type="EMBL" id="PHIG01000032">
    <property type="protein sequence ID" value="PJK29730.1"/>
    <property type="molecule type" value="Genomic_DNA"/>
</dbReference>
<dbReference type="RefSeq" id="WP_109793755.1">
    <property type="nucleotide sequence ID" value="NZ_PHIG01000032.1"/>
</dbReference>
<dbReference type="InterPro" id="IPR003661">
    <property type="entry name" value="HisK_dim/P_dom"/>
</dbReference>
<dbReference type="Gene3D" id="3.30.450.40">
    <property type="match status" value="1"/>
</dbReference>
<dbReference type="InterPro" id="IPR052162">
    <property type="entry name" value="Sensor_kinase/Photoreceptor"/>
</dbReference>
<feature type="domain" description="PAS" evidence="9">
    <location>
        <begin position="536"/>
        <end position="606"/>
    </location>
</feature>
<dbReference type="PRINTS" id="PR00344">
    <property type="entry name" value="BCTRLSENSOR"/>
</dbReference>
<dbReference type="PANTHER" id="PTHR43304:SF1">
    <property type="entry name" value="PAC DOMAIN-CONTAINING PROTEIN"/>
    <property type="match status" value="1"/>
</dbReference>
<dbReference type="SMART" id="SM00086">
    <property type="entry name" value="PAC"/>
    <property type="match status" value="4"/>
</dbReference>
<dbReference type="InterPro" id="IPR001610">
    <property type="entry name" value="PAC"/>
</dbReference>
<evidence type="ECO:0000259" key="8">
    <source>
        <dbReference type="PROSITE" id="PS50110"/>
    </source>
</evidence>
<dbReference type="Pfam" id="PF00989">
    <property type="entry name" value="PAS"/>
    <property type="match status" value="1"/>
</dbReference>
<dbReference type="GO" id="GO:0006355">
    <property type="term" value="P:regulation of DNA-templated transcription"/>
    <property type="evidence" value="ECO:0007669"/>
    <property type="project" value="InterPro"/>
</dbReference>
<dbReference type="InterPro" id="IPR004358">
    <property type="entry name" value="Sig_transdc_His_kin-like_C"/>
</dbReference>
<dbReference type="SUPFAM" id="SSF52172">
    <property type="entry name" value="CheY-like"/>
    <property type="match status" value="2"/>
</dbReference>
<evidence type="ECO:0000259" key="10">
    <source>
        <dbReference type="PROSITE" id="PS50113"/>
    </source>
</evidence>
<dbReference type="NCBIfam" id="TIGR00229">
    <property type="entry name" value="sensory_box"/>
    <property type="match status" value="3"/>
</dbReference>
<dbReference type="EC" id="2.7.13.3" evidence="2"/>
<comment type="caution">
    <text evidence="11">The sequence shown here is derived from an EMBL/GenBank/DDBJ whole genome shotgun (WGS) entry which is preliminary data.</text>
</comment>
<dbReference type="SMART" id="SM00388">
    <property type="entry name" value="HisKA"/>
    <property type="match status" value="1"/>
</dbReference>
<evidence type="ECO:0000256" key="2">
    <source>
        <dbReference type="ARBA" id="ARBA00012438"/>
    </source>
</evidence>
<evidence type="ECO:0000256" key="6">
    <source>
        <dbReference type="PROSITE-ProRule" id="PRU00169"/>
    </source>
</evidence>
<dbReference type="InterPro" id="IPR003594">
    <property type="entry name" value="HATPase_dom"/>
</dbReference>
<dbReference type="Pfam" id="PF01590">
    <property type="entry name" value="GAF"/>
    <property type="match status" value="1"/>
</dbReference>
<evidence type="ECO:0000313" key="11">
    <source>
        <dbReference type="EMBL" id="PJK29730.1"/>
    </source>
</evidence>
<evidence type="ECO:0000259" key="7">
    <source>
        <dbReference type="PROSITE" id="PS50109"/>
    </source>
</evidence>
<dbReference type="InterPro" id="IPR003018">
    <property type="entry name" value="GAF"/>
</dbReference>
<dbReference type="CDD" id="cd17534">
    <property type="entry name" value="REC_DC-like"/>
    <property type="match status" value="1"/>
</dbReference>
<dbReference type="CDD" id="cd00130">
    <property type="entry name" value="PAS"/>
    <property type="match status" value="3"/>
</dbReference>
<keyword evidence="4" id="KW-0808">Transferase</keyword>
<dbReference type="InterPro" id="IPR011006">
    <property type="entry name" value="CheY-like_superfamily"/>
</dbReference>
<feature type="domain" description="Response regulatory" evidence="8">
    <location>
        <begin position="7"/>
        <end position="122"/>
    </location>
</feature>
<dbReference type="PROSITE" id="PS50110">
    <property type="entry name" value="RESPONSE_REGULATORY"/>
    <property type="match status" value="2"/>
</dbReference>
<keyword evidence="5" id="KW-0418">Kinase</keyword>
<feature type="domain" description="PAC" evidence="10">
    <location>
        <begin position="892"/>
        <end position="942"/>
    </location>
</feature>
<reference evidence="11 12" key="1">
    <citation type="submission" date="2017-11" db="EMBL/GenBank/DDBJ databases">
        <title>Draft genome sequence of Rhizobiales bacterium SY3-13.</title>
        <authorList>
            <person name="Sun C."/>
        </authorList>
    </citation>
    <scope>NUCLEOTIDE SEQUENCE [LARGE SCALE GENOMIC DNA]</scope>
    <source>
        <strain evidence="11 12">SY3-13</strain>
    </source>
</reference>
<dbReference type="Proteomes" id="UP000229498">
    <property type="component" value="Unassembled WGS sequence"/>
</dbReference>
<dbReference type="InterPro" id="IPR000014">
    <property type="entry name" value="PAS"/>
</dbReference>
<dbReference type="SUPFAM" id="SSF55781">
    <property type="entry name" value="GAF domain-like"/>
    <property type="match status" value="1"/>
</dbReference>
<dbReference type="PROSITE" id="PS50109">
    <property type="entry name" value="HIS_KIN"/>
    <property type="match status" value="1"/>
</dbReference>
<dbReference type="InterPro" id="IPR036890">
    <property type="entry name" value="HATPase_C_sf"/>
</dbReference>
<dbReference type="OrthoDB" id="9796100at2"/>
<dbReference type="InterPro" id="IPR036097">
    <property type="entry name" value="HisK_dim/P_sf"/>
</dbReference>
<feature type="modified residue" description="4-aspartylphosphate" evidence="6">
    <location>
        <position position="57"/>
    </location>
</feature>
<dbReference type="PROSITE" id="PS50113">
    <property type="entry name" value="PAC"/>
    <property type="match status" value="3"/>
</dbReference>
<dbReference type="InterPro" id="IPR000700">
    <property type="entry name" value="PAS-assoc_C"/>
</dbReference>
<dbReference type="Gene3D" id="3.40.50.2300">
    <property type="match status" value="2"/>
</dbReference>
<dbReference type="SMART" id="SM00091">
    <property type="entry name" value="PAS"/>
    <property type="match status" value="5"/>
</dbReference>
<feature type="domain" description="Response regulatory" evidence="8">
    <location>
        <begin position="1199"/>
        <end position="1316"/>
    </location>
</feature>
<evidence type="ECO:0000256" key="5">
    <source>
        <dbReference type="ARBA" id="ARBA00022777"/>
    </source>
</evidence>
<dbReference type="SUPFAM" id="SSF47384">
    <property type="entry name" value="Homodimeric domain of signal transducing histidine kinase"/>
    <property type="match status" value="1"/>
</dbReference>
<dbReference type="InterPro" id="IPR013655">
    <property type="entry name" value="PAS_fold_3"/>
</dbReference>
<dbReference type="Pfam" id="PF02518">
    <property type="entry name" value="HATPase_c"/>
    <property type="match status" value="1"/>
</dbReference>
<dbReference type="InterPro" id="IPR013767">
    <property type="entry name" value="PAS_fold"/>
</dbReference>
<evidence type="ECO:0000256" key="3">
    <source>
        <dbReference type="ARBA" id="ARBA00022553"/>
    </source>
</evidence>
<feature type="modified residue" description="4-aspartylphosphate" evidence="6">
    <location>
        <position position="1250"/>
    </location>
</feature>
<organism evidence="11 12">
    <name type="scientific">Minwuia thermotolerans</name>
    <dbReference type="NCBI Taxonomy" id="2056226"/>
    <lineage>
        <taxon>Bacteria</taxon>
        <taxon>Pseudomonadati</taxon>
        <taxon>Pseudomonadota</taxon>
        <taxon>Alphaproteobacteria</taxon>
        <taxon>Minwuiales</taxon>
        <taxon>Minwuiaceae</taxon>
        <taxon>Minwuia</taxon>
    </lineage>
</organism>
<dbReference type="InterPro" id="IPR035965">
    <property type="entry name" value="PAS-like_dom_sf"/>
</dbReference>
<gene>
    <name evidence="11" type="ORF">CVT23_11875</name>
</gene>
<dbReference type="Pfam" id="PF13426">
    <property type="entry name" value="PAS_9"/>
    <property type="match status" value="1"/>
</dbReference>
<dbReference type="SUPFAM" id="SSF55874">
    <property type="entry name" value="ATPase domain of HSP90 chaperone/DNA topoisomerase II/histidine kinase"/>
    <property type="match status" value="1"/>
</dbReference>
<dbReference type="InterPro" id="IPR001789">
    <property type="entry name" value="Sig_transdc_resp-reg_receiver"/>
</dbReference>
<feature type="domain" description="PAC" evidence="10">
    <location>
        <begin position="609"/>
        <end position="661"/>
    </location>
</feature>
<accession>A0A2M9G210</accession>
<keyword evidence="12" id="KW-1185">Reference proteome</keyword>
<dbReference type="SMART" id="SM00387">
    <property type="entry name" value="HATPase_c"/>
    <property type="match status" value="1"/>
</dbReference>
<keyword evidence="3 6" id="KW-0597">Phosphoprotein</keyword>
<dbReference type="Pfam" id="PF00072">
    <property type="entry name" value="Response_reg"/>
    <property type="match status" value="2"/>
</dbReference>
<evidence type="ECO:0000256" key="1">
    <source>
        <dbReference type="ARBA" id="ARBA00000085"/>
    </source>
</evidence>
<sequence length="1323" mass="145286">MSRTSGRIFVVEDEALISMEIQDRLQRLGYDVVGAARKGEEALAMIPAAEPDVVLMDISLAGEMSGVDVALELRRTSGTPVVFLSAYSDDALVRRAMETEPFGYLVKPFEEREVHATIATALRKARLQRELHQSRDRLLDRSFTPFIRTLPDGRFLSANPAAWRFHGYDSEQELLDAVGDIGAEIYVNADDRLRVVEQVMSTGQVEGFECEVYRHRGRERRWARQNIWSVRDEDGEFLFIEGYWEDITEERRADELLRESEARFQAQFRHTPHPVYVFRFDGGEGALIDYNEAALEATEGGVSSLVGLSPERVFADRPDLTQEVLACLRTGEAKRRECDYRPRRRAGLRRIEFTFSYAPPNLVLVHTIDITERREAERMMRDMNAELERRVERRTAQLVESERFSRGILDSIGANVAVLDENGRIVSSNAARRDFGSSRGLTAPTHDRNYLEICDQAASADGDDAVYARTAAQGIREVIRGARETFSMEYPCAAPEGTFWFLCRVSRFTSDGPLRVVITHDDVTEVRRAREEAAEKDRLFASLVEVAPVGVFRTDVEGNCQVTNALWQALTGLTEEESNGRGWLAGVHPDDRTRIDAAWQSAIETGGGFQEEYRYCRLDGGTTWVIGQAVPIRNGGPGPAGFIGAVTDISARKRTEEVMETLSVDLARLTGAEYPRAAAQRLAELLGADAATVARVTGRDRTKIRTVAMVRDGMAEPDAVFATRGTPCAELLSGEAGDVLLIEDGLAERYPDFAVARELGMRSYAAAALVNERGETFGNIFVMFRTPLTDTAFTVSALKLFAVAVGAQMTQESNARKYRDLFEFAPDALVMVEGNGHVAYANRHAEVLFGWRRSEMIGQPVEMLVPPEYREIHDGYRRNFSLEPGNRRMAAERPGLAAVRKDGSIFPVEINLAPIGTDDEALTAAAVRDVTERRRMESELAQSTKIEAIGNLSGGIAHDYNNYLAVIIGNLDLIAESGELGPESETLVSTALDAAERGAELSRSLLAFSRRQPLQPVPTDINARVEAVVKLIRRMLGEAITVSVHLESGLPQVRIDPAQLDSSIVNLATNARDAMGGSGTLAITTRRLQVPTGAPARGPRPGEYVEIGVTDTGPGIPEDIREKVFEPFFTTKPPGQGTGLGLSMVYGFVRQSGGQVDLLDRPGGGADVRILLPALSQQVAFPEQAGGAPADGPASSGERILVVEDNANLRRAVTASISSLGYRVSESPNADAALDMLEADPSGFDLVFSDVIMPGRMDGFALANLIHHRFPAVRVLLTSGYPGHVVEVNGDGPIRSRILAKPYRKEQLARALREAVEGRCGNG</sequence>
<proteinExistence type="predicted"/>
<dbReference type="InterPro" id="IPR005467">
    <property type="entry name" value="His_kinase_dom"/>
</dbReference>
<evidence type="ECO:0000259" key="9">
    <source>
        <dbReference type="PROSITE" id="PS50112"/>
    </source>
</evidence>
<dbReference type="SMART" id="SM00448">
    <property type="entry name" value="REC"/>
    <property type="match status" value="2"/>
</dbReference>
<dbReference type="PROSITE" id="PS50112">
    <property type="entry name" value="PAS"/>
    <property type="match status" value="2"/>
</dbReference>
<dbReference type="Gene3D" id="3.30.450.20">
    <property type="entry name" value="PAS domain"/>
    <property type="match status" value="5"/>
</dbReference>
<dbReference type="SUPFAM" id="SSF55785">
    <property type="entry name" value="PYP-like sensor domain (PAS domain)"/>
    <property type="match status" value="5"/>
</dbReference>
<dbReference type="Pfam" id="PF08447">
    <property type="entry name" value="PAS_3"/>
    <property type="match status" value="1"/>
</dbReference>
<feature type="domain" description="Histidine kinase" evidence="7">
    <location>
        <begin position="955"/>
        <end position="1176"/>
    </location>
</feature>
<evidence type="ECO:0000256" key="4">
    <source>
        <dbReference type="ARBA" id="ARBA00022679"/>
    </source>
</evidence>
<evidence type="ECO:0000313" key="12">
    <source>
        <dbReference type="Proteomes" id="UP000229498"/>
    </source>
</evidence>
<protein>
    <recommendedName>
        <fullName evidence="2">histidine kinase</fullName>
        <ecNumber evidence="2">2.7.13.3</ecNumber>
    </recommendedName>
</protein>
<feature type="domain" description="PAC" evidence="10">
    <location>
        <begin position="206"/>
        <end position="259"/>
    </location>
</feature>
<dbReference type="PANTHER" id="PTHR43304">
    <property type="entry name" value="PHYTOCHROME-LIKE PROTEIN CPH1"/>
    <property type="match status" value="1"/>
</dbReference>
<name>A0A2M9G210_9PROT</name>
<comment type="catalytic activity">
    <reaction evidence="1">
        <text>ATP + protein L-histidine = ADP + protein N-phospho-L-histidine.</text>
        <dbReference type="EC" id="2.7.13.3"/>
    </reaction>
</comment>